<proteinExistence type="predicted"/>
<dbReference type="SUPFAM" id="SSF158702">
    <property type="entry name" value="Sec63 N-terminal domain-like"/>
    <property type="match status" value="1"/>
</dbReference>
<dbReference type="InterPro" id="IPR004179">
    <property type="entry name" value="Sec63-dom"/>
</dbReference>
<dbReference type="STRING" id="4529.A0A0E0NRM9"/>
<name>A0A0E0NRM9_ORYRU</name>
<feature type="domain" description="SEC63" evidence="1">
    <location>
        <begin position="207"/>
        <end position="239"/>
    </location>
</feature>
<evidence type="ECO:0000313" key="3">
    <source>
        <dbReference type="Proteomes" id="UP000008022"/>
    </source>
</evidence>
<reference evidence="3" key="1">
    <citation type="submission" date="2013-06" db="EMBL/GenBank/DDBJ databases">
        <authorList>
            <person name="Zhao Q."/>
        </authorList>
    </citation>
    <scope>NUCLEOTIDE SEQUENCE</scope>
    <source>
        <strain evidence="3">cv. W1943</strain>
    </source>
</reference>
<dbReference type="AlphaFoldDB" id="A0A0E0NRM9"/>
<sequence length="305" mass="34552">MPYVTSEAQARALLQGVGRGQPPRRAFRVIRVSDLVHNILDITLPRLLDDAYDATQLTHFRRQAAALRTMAGVIGGNFRNRAYVVVRKIRFVASSARNHSMAAARLQQRLLDIRRRLSGLVEAPDMNLQRLCADCSYLINQIAGELLALLADAAFETVSIPFRFIFAKVIGDCSLVAKQRAFIIHAACALDKAMMVRLCEKSGNFYCTELGRIANHFYLQYSSVETYNEMLWHHMNESKVYISRALLDNSSLHSNAQSISRSLDHVMRTLFEICLRQRWSEMTSLLLEYCKGVDHKIWAVCNGPS</sequence>
<dbReference type="EnsemblPlants" id="ORUFI03G08640.1">
    <property type="protein sequence ID" value="ORUFI03G08640.1"/>
    <property type="gene ID" value="ORUFI03G08640"/>
</dbReference>
<dbReference type="Pfam" id="PF02889">
    <property type="entry name" value="Sec63"/>
    <property type="match status" value="2"/>
</dbReference>
<protein>
    <recommendedName>
        <fullName evidence="1">SEC63 domain-containing protein</fullName>
    </recommendedName>
</protein>
<dbReference type="Proteomes" id="UP000008022">
    <property type="component" value="Unassembled WGS sequence"/>
</dbReference>
<reference evidence="2" key="2">
    <citation type="submission" date="2015-06" db="UniProtKB">
        <authorList>
            <consortium name="EnsemblPlants"/>
        </authorList>
    </citation>
    <scope>IDENTIFICATION</scope>
</reference>
<keyword evidence="3" id="KW-1185">Reference proteome</keyword>
<feature type="domain" description="SEC63" evidence="1">
    <location>
        <begin position="240"/>
        <end position="299"/>
    </location>
</feature>
<organism evidence="2 3">
    <name type="scientific">Oryza rufipogon</name>
    <name type="common">Brownbeard rice</name>
    <name type="synonym">Asian wild rice</name>
    <dbReference type="NCBI Taxonomy" id="4529"/>
    <lineage>
        <taxon>Eukaryota</taxon>
        <taxon>Viridiplantae</taxon>
        <taxon>Streptophyta</taxon>
        <taxon>Embryophyta</taxon>
        <taxon>Tracheophyta</taxon>
        <taxon>Spermatophyta</taxon>
        <taxon>Magnoliopsida</taxon>
        <taxon>Liliopsida</taxon>
        <taxon>Poales</taxon>
        <taxon>Poaceae</taxon>
        <taxon>BOP clade</taxon>
        <taxon>Oryzoideae</taxon>
        <taxon>Oryzeae</taxon>
        <taxon>Oryzinae</taxon>
        <taxon>Oryza</taxon>
    </lineage>
</organism>
<dbReference type="Gramene" id="ORUFI03G08640.1">
    <property type="protein sequence ID" value="ORUFI03G08640.1"/>
    <property type="gene ID" value="ORUFI03G08640"/>
</dbReference>
<dbReference type="eggNOG" id="KOG0952">
    <property type="taxonomic scope" value="Eukaryota"/>
</dbReference>
<evidence type="ECO:0000259" key="1">
    <source>
        <dbReference type="Pfam" id="PF02889"/>
    </source>
</evidence>
<dbReference type="HOGENOM" id="CLU_913324_0_0_1"/>
<dbReference type="Gene3D" id="1.10.3380.10">
    <property type="entry name" value="Sec63 N-terminal domain-like domain"/>
    <property type="match status" value="2"/>
</dbReference>
<evidence type="ECO:0000313" key="2">
    <source>
        <dbReference type="EnsemblPlants" id="ORUFI03G08640.1"/>
    </source>
</evidence>
<accession>A0A0E0NRM9</accession>